<feature type="transmembrane region" description="Helical" evidence="5">
    <location>
        <begin position="222"/>
        <end position="245"/>
    </location>
</feature>
<evidence type="ECO:0000313" key="8">
    <source>
        <dbReference type="Proteomes" id="UP000663525"/>
    </source>
</evidence>
<keyword evidence="3 5" id="KW-1133">Transmembrane helix</keyword>
<sequence length="349" mass="37159">MFDDVRVAIARRDIASLSRERTIVLALAIQVFIAAFSSFLVVGLTSMYDPGSVESGELTFGVSGETRDELERAAGSAGVETEHYPTREAAMDAFRRGEVVGVFHAESVDRRISVTATVPDGSVQSTLAVVKARDVLESLERDERTRRAAHLQTRPVSLPPEGDGSSYFGFTYTVLVPLLLFLPPFISGSVTVDVLTEEIERGTLELLQVAPVTMADVFDGKALGMAILAPAQALLWIALLVVNGITVANVVPLLALVSAVTLLVVVLGAVLGLLLGQRRQAQLLYSIVALGLFGVAALLPEHPATVAAKLAVGSETTVSTTTVLALSVLAVVSYAGTRRYVRTIDPERY</sequence>
<feature type="transmembrane region" description="Helical" evidence="5">
    <location>
        <begin position="21"/>
        <end position="44"/>
    </location>
</feature>
<dbReference type="GO" id="GO:0140359">
    <property type="term" value="F:ABC-type transporter activity"/>
    <property type="evidence" value="ECO:0007669"/>
    <property type="project" value="InterPro"/>
</dbReference>
<keyword evidence="2 5" id="KW-0812">Transmembrane</keyword>
<evidence type="ECO:0000256" key="4">
    <source>
        <dbReference type="ARBA" id="ARBA00023136"/>
    </source>
</evidence>
<evidence type="ECO:0000256" key="5">
    <source>
        <dbReference type="SAM" id="Phobius"/>
    </source>
</evidence>
<keyword evidence="4 5" id="KW-0472">Membrane</keyword>
<feature type="transmembrane region" description="Helical" evidence="5">
    <location>
        <begin position="283"/>
        <end position="299"/>
    </location>
</feature>
<feature type="transmembrane region" description="Helical" evidence="5">
    <location>
        <begin position="251"/>
        <end position="276"/>
    </location>
</feature>
<accession>A0A897MX35</accession>
<evidence type="ECO:0000256" key="1">
    <source>
        <dbReference type="ARBA" id="ARBA00004141"/>
    </source>
</evidence>
<gene>
    <name evidence="7" type="primary">natB</name>
    <name evidence="7" type="ORF">HSR121_0486</name>
</gene>
<evidence type="ECO:0000313" key="7">
    <source>
        <dbReference type="EMBL" id="QSG04841.1"/>
    </source>
</evidence>
<dbReference type="AlphaFoldDB" id="A0A897MX35"/>
<comment type="subcellular location">
    <subcellularLocation>
        <location evidence="1">Membrane</location>
        <topology evidence="1">Multi-pass membrane protein</topology>
    </subcellularLocation>
</comment>
<evidence type="ECO:0000259" key="6">
    <source>
        <dbReference type="Pfam" id="PF12698"/>
    </source>
</evidence>
<feature type="transmembrane region" description="Helical" evidence="5">
    <location>
        <begin position="167"/>
        <end position="186"/>
    </location>
</feature>
<evidence type="ECO:0000256" key="2">
    <source>
        <dbReference type="ARBA" id="ARBA00022692"/>
    </source>
</evidence>
<organism evidence="7 8">
    <name type="scientific">Halapricum desulfuricans</name>
    <dbReference type="NCBI Taxonomy" id="2841257"/>
    <lineage>
        <taxon>Archaea</taxon>
        <taxon>Methanobacteriati</taxon>
        <taxon>Methanobacteriota</taxon>
        <taxon>Stenosarchaea group</taxon>
        <taxon>Halobacteria</taxon>
        <taxon>Halobacteriales</taxon>
        <taxon>Haloarculaceae</taxon>
        <taxon>Halapricum</taxon>
    </lineage>
</organism>
<feature type="transmembrane region" description="Helical" evidence="5">
    <location>
        <begin position="319"/>
        <end position="337"/>
    </location>
</feature>
<reference evidence="7" key="1">
    <citation type="submission" date="2020-11" db="EMBL/GenBank/DDBJ databases">
        <title>Carbohydrate-dependent, anaerobic sulfur respiration: A novel catabolism in halophilic archaea.</title>
        <authorList>
            <person name="Sorokin D.Y."/>
            <person name="Messina E."/>
            <person name="Smedile F."/>
            <person name="La Cono V."/>
            <person name="Hallsworth J.E."/>
            <person name="Yakimov M.M."/>
        </authorList>
    </citation>
    <scope>NUCLEOTIDE SEQUENCE</scope>
    <source>
        <strain evidence="7">HSR12-1</strain>
    </source>
</reference>
<name>A0A897MX35_9EURY</name>
<dbReference type="RefSeq" id="WP_229114287.1">
    <property type="nucleotide sequence ID" value="NZ_CP064787.1"/>
</dbReference>
<feature type="domain" description="ABC-2 type transporter transmembrane" evidence="6">
    <location>
        <begin position="36"/>
        <end position="300"/>
    </location>
</feature>
<protein>
    <submittedName>
        <fullName evidence="7">ABC-type Na+ efflux pump, permease component</fullName>
    </submittedName>
</protein>
<dbReference type="GO" id="GO:0016020">
    <property type="term" value="C:membrane"/>
    <property type="evidence" value="ECO:0007669"/>
    <property type="project" value="UniProtKB-SubCell"/>
</dbReference>
<dbReference type="InterPro" id="IPR013525">
    <property type="entry name" value="ABC2_TM"/>
</dbReference>
<dbReference type="Pfam" id="PF12698">
    <property type="entry name" value="ABC2_membrane_3"/>
    <property type="match status" value="1"/>
</dbReference>
<dbReference type="Proteomes" id="UP000663525">
    <property type="component" value="Chromosome"/>
</dbReference>
<evidence type="ECO:0000256" key="3">
    <source>
        <dbReference type="ARBA" id="ARBA00022989"/>
    </source>
</evidence>
<dbReference type="EMBL" id="CP064787">
    <property type="protein sequence ID" value="QSG04841.1"/>
    <property type="molecule type" value="Genomic_DNA"/>
</dbReference>
<proteinExistence type="predicted"/>
<dbReference type="GeneID" id="68854134"/>